<dbReference type="Proteomes" id="UP000032874">
    <property type="component" value="Unassembled WGS sequence"/>
</dbReference>
<dbReference type="EMBL" id="JQHM01000014">
    <property type="protein sequence ID" value="KFX02509.1"/>
    <property type="molecule type" value="Genomic_DNA"/>
</dbReference>
<dbReference type="RefSeq" id="WP_039325635.1">
    <property type="nucleotide sequence ID" value="NZ_JQHM01000014.1"/>
</dbReference>
<protein>
    <submittedName>
        <fullName evidence="1">Uncharacterized protein</fullName>
    </submittedName>
</protein>
<comment type="caution">
    <text evidence="1">The sequence shown here is derived from an EMBL/GenBank/DDBJ whole genome shotgun (WGS) entry which is preliminary data.</text>
</comment>
<organism evidence="1 2">
    <name type="scientific">Pectobacterium betavasculorum</name>
    <dbReference type="NCBI Taxonomy" id="55207"/>
    <lineage>
        <taxon>Bacteria</taxon>
        <taxon>Pseudomonadati</taxon>
        <taxon>Pseudomonadota</taxon>
        <taxon>Gammaproteobacteria</taxon>
        <taxon>Enterobacterales</taxon>
        <taxon>Pectobacteriaceae</taxon>
        <taxon>Pectobacterium</taxon>
    </lineage>
</organism>
<evidence type="ECO:0000313" key="2">
    <source>
        <dbReference type="Proteomes" id="UP000032874"/>
    </source>
</evidence>
<dbReference type="AlphaFoldDB" id="A0A093RPZ1"/>
<reference evidence="1 2" key="1">
    <citation type="submission" date="2014-08" db="EMBL/GenBank/DDBJ databases">
        <title>Genome sequences of NCPPB Pectobacterium isolates.</title>
        <authorList>
            <person name="Glover R.H."/>
            <person name="Sapp M."/>
            <person name="Elphinstone J."/>
        </authorList>
    </citation>
    <scope>NUCLEOTIDE SEQUENCE [LARGE SCALE GENOMIC DNA]</scope>
    <source>
        <strain evidence="1 2">NCPPB 2795</strain>
    </source>
</reference>
<accession>A0A093RPZ1</accession>
<name>A0A093RPZ1_9GAMM</name>
<proteinExistence type="predicted"/>
<gene>
    <name evidence="1" type="ORF">KP22_18635</name>
</gene>
<evidence type="ECO:0000313" key="1">
    <source>
        <dbReference type="EMBL" id="KFX02509.1"/>
    </source>
</evidence>
<sequence>MSTFDSNHKNIIAAFMALKNKATLLEKHTLRGNYQINKNRLPFIEVRNYYASLRHVCDLPIIFMMNEELSNTAARHLCPELLSELLKEQHLTLDVQVDGKPASLEHEDFEASLSDIRALFCDRINGMVGSLMLDFTVSVFSCFEHWITKLYDGYAEKLEAE</sequence>